<dbReference type="InterPro" id="IPR001251">
    <property type="entry name" value="CRAL-TRIO_dom"/>
</dbReference>
<dbReference type="SMART" id="SM01100">
    <property type="entry name" value="CRAL_TRIO_N"/>
    <property type="match status" value="1"/>
</dbReference>
<evidence type="ECO:0000313" key="3">
    <source>
        <dbReference type="EMBL" id="CAE0665824.1"/>
    </source>
</evidence>
<dbReference type="InterPro" id="IPR011074">
    <property type="entry name" value="CRAL/TRIO_N_dom"/>
</dbReference>
<dbReference type="AlphaFoldDB" id="A0A7S3YYA2"/>
<proteinExistence type="predicted"/>
<name>A0A7S3YYA2_9EUKA</name>
<dbReference type="Pfam" id="PF03765">
    <property type="entry name" value="CRAL_TRIO_N"/>
    <property type="match status" value="1"/>
</dbReference>
<dbReference type="CDD" id="cd00170">
    <property type="entry name" value="SEC14"/>
    <property type="match status" value="1"/>
</dbReference>
<dbReference type="InterPro" id="IPR036273">
    <property type="entry name" value="CRAL/TRIO_N_dom_sf"/>
</dbReference>
<dbReference type="SMART" id="SM00516">
    <property type="entry name" value="SEC14"/>
    <property type="match status" value="1"/>
</dbReference>
<sequence length="283" mass="32829">MFSSLFGSSEGENGKEEKSCMSVEGGQIQKILEEMSTSEKKALKEFSKLAAEKKYKAGENHPMDTVTFVRFLVANKFNIKKATSQLEETLQFREETNPFKITPKECPIAIRQGTWRFCGFSKTGACVIKILAECWRPGEYTVDEHQNVFLYYMEQALHQTKDNYQFICLFDMHDWSLQHTSMRMIYRMASLLQKYYPERLFKAFLVNTPFLFNATWKAIKGVLDARTVSKVQFLSEDEAKDVLLQYIPKETLEKKYGGEHEPYKSYAELHPEKSQDSKSSSKN</sequence>
<feature type="domain" description="CRAL-TRIO" evidence="2">
    <location>
        <begin position="149"/>
        <end position="264"/>
    </location>
</feature>
<dbReference type="Pfam" id="PF00650">
    <property type="entry name" value="CRAL_TRIO"/>
    <property type="match status" value="1"/>
</dbReference>
<dbReference type="Gene3D" id="3.40.525.10">
    <property type="entry name" value="CRAL-TRIO lipid binding domain"/>
    <property type="match status" value="1"/>
</dbReference>
<evidence type="ECO:0000259" key="2">
    <source>
        <dbReference type="PROSITE" id="PS50191"/>
    </source>
</evidence>
<organism evidence="3">
    <name type="scientific">Lotharella globosa</name>
    <dbReference type="NCBI Taxonomy" id="91324"/>
    <lineage>
        <taxon>Eukaryota</taxon>
        <taxon>Sar</taxon>
        <taxon>Rhizaria</taxon>
        <taxon>Cercozoa</taxon>
        <taxon>Chlorarachniophyceae</taxon>
        <taxon>Lotharella</taxon>
    </lineage>
</organism>
<dbReference type="InterPro" id="IPR036865">
    <property type="entry name" value="CRAL-TRIO_dom_sf"/>
</dbReference>
<protein>
    <recommendedName>
        <fullName evidence="2">CRAL-TRIO domain-containing protein</fullName>
    </recommendedName>
</protein>
<feature type="region of interest" description="Disordered" evidence="1">
    <location>
        <begin position="1"/>
        <end position="21"/>
    </location>
</feature>
<dbReference type="PANTHER" id="PTHR45824">
    <property type="entry name" value="GH16843P"/>
    <property type="match status" value="1"/>
</dbReference>
<dbReference type="PROSITE" id="PS50191">
    <property type="entry name" value="CRAL_TRIO"/>
    <property type="match status" value="1"/>
</dbReference>
<dbReference type="InterPro" id="IPR052578">
    <property type="entry name" value="PI_Transfer_CRAL-TRIO"/>
</dbReference>
<dbReference type="PANTHER" id="PTHR45824:SF29">
    <property type="entry name" value="GH16843P"/>
    <property type="match status" value="1"/>
</dbReference>
<dbReference type="SUPFAM" id="SSF46938">
    <property type="entry name" value="CRAL/TRIO N-terminal domain"/>
    <property type="match status" value="1"/>
</dbReference>
<reference evidence="3" key="1">
    <citation type="submission" date="2021-01" db="EMBL/GenBank/DDBJ databases">
        <authorList>
            <person name="Corre E."/>
            <person name="Pelletier E."/>
            <person name="Niang G."/>
            <person name="Scheremetjew M."/>
            <person name="Finn R."/>
            <person name="Kale V."/>
            <person name="Holt S."/>
            <person name="Cochrane G."/>
            <person name="Meng A."/>
            <person name="Brown T."/>
            <person name="Cohen L."/>
        </authorList>
    </citation>
    <scope>NUCLEOTIDE SEQUENCE</scope>
    <source>
        <strain evidence="3">CCCM811</strain>
    </source>
</reference>
<gene>
    <name evidence="3" type="ORF">LGLO00237_LOCUS17429</name>
</gene>
<accession>A0A7S3YYA2</accession>
<dbReference type="EMBL" id="HBIV01024261">
    <property type="protein sequence ID" value="CAE0665824.1"/>
    <property type="molecule type" value="Transcribed_RNA"/>
</dbReference>
<evidence type="ECO:0000256" key="1">
    <source>
        <dbReference type="SAM" id="MobiDB-lite"/>
    </source>
</evidence>
<dbReference type="SUPFAM" id="SSF52087">
    <property type="entry name" value="CRAL/TRIO domain"/>
    <property type="match status" value="1"/>
</dbReference>
<dbReference type="GO" id="GO:0008526">
    <property type="term" value="F:phosphatidylinositol transfer activity"/>
    <property type="evidence" value="ECO:0007669"/>
    <property type="project" value="TreeGrafter"/>
</dbReference>